<dbReference type="ChiTaRS" id="ITGB3">
    <property type="organism name" value="human"/>
</dbReference>
<dbReference type="EMBL" id="HQ288893">
    <property type="protein sequence ID" value="ADZ76019.1"/>
    <property type="molecule type" value="Genomic_DNA"/>
</dbReference>
<feature type="compositionally biased region" description="Polar residues" evidence="1">
    <location>
        <begin position="19"/>
        <end position="34"/>
    </location>
</feature>
<evidence type="ECO:0000313" key="2">
    <source>
        <dbReference type="EMBL" id="ADZ76019.1"/>
    </source>
</evidence>
<gene>
    <name evidence="2" type="primary">ITGB3</name>
</gene>
<feature type="non-terminal residue" evidence="2">
    <location>
        <position position="1"/>
    </location>
</feature>
<dbReference type="AlphaFoldDB" id="F2X0U9"/>
<reference evidence="2" key="1">
    <citation type="submission" date="2010-09" db="EMBL/GenBank/DDBJ databases">
        <title>Identification of a novel homozygous mutation in the ITGB3 gene in an Iranian patient with Glanzmann's thrombasthenia.</title>
        <authorList>
            <person name="Farsinejad A."/>
            <person name="Kazemi A."/>
            <person name="Abolghasemi H."/>
            <person name="Rasoulzadegan M."/>
            <person name="Aghaee-pour M."/>
            <person name="Ala F."/>
        </authorList>
    </citation>
    <scope>NUCLEOTIDE SEQUENCE</scope>
</reference>
<dbReference type="OrthoDB" id="410592at2759"/>
<organism evidence="2">
    <name type="scientific">Homo sapiens</name>
    <name type="common">Human</name>
    <dbReference type="NCBI Taxonomy" id="9606"/>
    <lineage>
        <taxon>Eukaryota</taxon>
        <taxon>Metazoa</taxon>
        <taxon>Chordata</taxon>
        <taxon>Craniata</taxon>
        <taxon>Vertebrata</taxon>
        <taxon>Euteleostomi</taxon>
        <taxon>Mammalia</taxon>
        <taxon>Eutheria</taxon>
        <taxon>Euarchontoglires</taxon>
        <taxon>Primates</taxon>
        <taxon>Haplorrhini</taxon>
        <taxon>Catarrhini</taxon>
        <taxon>Hominidae</taxon>
        <taxon>Homo</taxon>
    </lineage>
</organism>
<feature type="non-terminal residue" evidence="2">
    <location>
        <position position="45"/>
    </location>
</feature>
<accession>F2X0U9</accession>
<proteinExistence type="predicted"/>
<evidence type="ECO:0000256" key="1">
    <source>
        <dbReference type="SAM" id="MobiDB-lite"/>
    </source>
</evidence>
<sequence length="45" mass="5089">KIRSKVELEVRDLPEELSLSSMPPASTMRSSLASSLVWDSRLETR</sequence>
<feature type="region of interest" description="Disordered" evidence="1">
    <location>
        <begin position="19"/>
        <end position="45"/>
    </location>
</feature>
<dbReference type="PeptideAtlas" id="F2X0U9"/>
<protein>
    <submittedName>
        <fullName evidence="2">Truncated CD61</fullName>
    </submittedName>
</protein>
<name>F2X0U9_HUMAN</name>